<dbReference type="EMBL" id="JBHULN010000011">
    <property type="protein sequence ID" value="MFD2572600.1"/>
    <property type="molecule type" value="Genomic_DNA"/>
</dbReference>
<dbReference type="InterPro" id="IPR009057">
    <property type="entry name" value="Homeodomain-like_sf"/>
</dbReference>
<keyword evidence="2" id="KW-1185">Reference proteome</keyword>
<evidence type="ECO:0000313" key="2">
    <source>
        <dbReference type="Proteomes" id="UP001597469"/>
    </source>
</evidence>
<dbReference type="InterPro" id="IPR036388">
    <property type="entry name" value="WH-like_DNA-bd_sf"/>
</dbReference>
<sequence>MTAKEVIVVDPEVLGGTPVFGGTRVAIQTLFDYLEASSLDDFLEGYPSVSRQQAEVVIELASNLLNTFSTQYEGIA</sequence>
<dbReference type="Proteomes" id="UP001597469">
    <property type="component" value="Unassembled WGS sequence"/>
</dbReference>
<dbReference type="InterPro" id="IPR007367">
    <property type="entry name" value="DUF433"/>
</dbReference>
<name>A0ABW5M6I3_9BACT</name>
<protein>
    <submittedName>
        <fullName evidence="1">DUF433 domain-containing protein</fullName>
    </submittedName>
</protein>
<organism evidence="1 2">
    <name type="scientific">Spirosoma soli</name>
    <dbReference type="NCBI Taxonomy" id="1770529"/>
    <lineage>
        <taxon>Bacteria</taxon>
        <taxon>Pseudomonadati</taxon>
        <taxon>Bacteroidota</taxon>
        <taxon>Cytophagia</taxon>
        <taxon>Cytophagales</taxon>
        <taxon>Cytophagaceae</taxon>
        <taxon>Spirosoma</taxon>
    </lineage>
</organism>
<dbReference type="RefSeq" id="WP_381525162.1">
    <property type="nucleotide sequence ID" value="NZ_JBHULN010000011.1"/>
</dbReference>
<gene>
    <name evidence="1" type="ORF">ACFSUS_18315</name>
</gene>
<dbReference type="SUPFAM" id="SSF46689">
    <property type="entry name" value="Homeodomain-like"/>
    <property type="match status" value="1"/>
</dbReference>
<comment type="caution">
    <text evidence="1">The sequence shown here is derived from an EMBL/GenBank/DDBJ whole genome shotgun (WGS) entry which is preliminary data.</text>
</comment>
<dbReference type="Pfam" id="PF04255">
    <property type="entry name" value="DUF433"/>
    <property type="match status" value="1"/>
</dbReference>
<proteinExistence type="predicted"/>
<accession>A0ABW5M6I3</accession>
<dbReference type="Gene3D" id="1.10.10.10">
    <property type="entry name" value="Winged helix-like DNA-binding domain superfamily/Winged helix DNA-binding domain"/>
    <property type="match status" value="1"/>
</dbReference>
<evidence type="ECO:0000313" key="1">
    <source>
        <dbReference type="EMBL" id="MFD2572600.1"/>
    </source>
</evidence>
<reference evidence="2" key="1">
    <citation type="journal article" date="2019" name="Int. J. Syst. Evol. Microbiol.">
        <title>The Global Catalogue of Microorganisms (GCM) 10K type strain sequencing project: providing services to taxonomists for standard genome sequencing and annotation.</title>
        <authorList>
            <consortium name="The Broad Institute Genomics Platform"/>
            <consortium name="The Broad Institute Genome Sequencing Center for Infectious Disease"/>
            <person name="Wu L."/>
            <person name="Ma J."/>
        </authorList>
    </citation>
    <scope>NUCLEOTIDE SEQUENCE [LARGE SCALE GENOMIC DNA]</scope>
    <source>
        <strain evidence="2">KCTC 42805</strain>
    </source>
</reference>